<dbReference type="EMBL" id="JYDR01000106">
    <property type="protein sequence ID" value="KRY68651.1"/>
    <property type="molecule type" value="Genomic_DNA"/>
</dbReference>
<organism evidence="2 3">
    <name type="scientific">Trichinella pseudospiralis</name>
    <name type="common">Parasitic roundworm</name>
    <dbReference type="NCBI Taxonomy" id="6337"/>
    <lineage>
        <taxon>Eukaryota</taxon>
        <taxon>Metazoa</taxon>
        <taxon>Ecdysozoa</taxon>
        <taxon>Nematoda</taxon>
        <taxon>Enoplea</taxon>
        <taxon>Dorylaimia</taxon>
        <taxon>Trichinellida</taxon>
        <taxon>Trichinellidae</taxon>
        <taxon>Trichinella</taxon>
    </lineage>
</organism>
<name>A0A0V1E4C1_TRIPS</name>
<protein>
    <submittedName>
        <fullName evidence="2">Uncharacterized protein</fullName>
    </submittedName>
</protein>
<evidence type="ECO:0000313" key="3">
    <source>
        <dbReference type="Proteomes" id="UP000054632"/>
    </source>
</evidence>
<accession>A0A0V1E4C1</accession>
<evidence type="ECO:0000256" key="1">
    <source>
        <dbReference type="SAM" id="Phobius"/>
    </source>
</evidence>
<dbReference type="Proteomes" id="UP000054632">
    <property type="component" value="Unassembled WGS sequence"/>
</dbReference>
<feature type="transmembrane region" description="Helical" evidence="1">
    <location>
        <begin position="86"/>
        <end position="105"/>
    </location>
</feature>
<gene>
    <name evidence="2" type="ORF">T4A_11177</name>
</gene>
<keyword evidence="1" id="KW-0472">Membrane</keyword>
<comment type="caution">
    <text evidence="2">The sequence shown here is derived from an EMBL/GenBank/DDBJ whole genome shotgun (WGS) entry which is preliminary data.</text>
</comment>
<evidence type="ECO:0000313" key="2">
    <source>
        <dbReference type="EMBL" id="KRY68651.1"/>
    </source>
</evidence>
<dbReference type="AlphaFoldDB" id="A0A0V1E4C1"/>
<proteinExistence type="predicted"/>
<reference evidence="2 3" key="1">
    <citation type="submission" date="2015-01" db="EMBL/GenBank/DDBJ databases">
        <title>Evolution of Trichinella species and genotypes.</title>
        <authorList>
            <person name="Korhonen P.K."/>
            <person name="Edoardo P."/>
            <person name="Giuseppe L.R."/>
            <person name="Gasser R.B."/>
        </authorList>
    </citation>
    <scope>NUCLEOTIDE SEQUENCE [LARGE SCALE GENOMIC DNA]</scope>
    <source>
        <strain evidence="2">ISS13</strain>
    </source>
</reference>
<sequence length="117" mass="13940">MIDRRPALIQTSGNRKRPALVSSTCVNQKMQIFAAMASLQNIVAVQWNSSDVSRVRKFVVCVKIPWQWKTEVENKFYVNRQILERMLRMLCFCWFCLPILARLFALRQIERENIWFD</sequence>
<keyword evidence="1" id="KW-0812">Transmembrane</keyword>
<keyword evidence="1" id="KW-1133">Transmembrane helix</keyword>